<dbReference type="AlphaFoldDB" id="A0A1X6NTD6"/>
<dbReference type="Proteomes" id="UP000218209">
    <property type="component" value="Unassembled WGS sequence"/>
</dbReference>
<name>A0A1X6NTD6_PORUM</name>
<accession>A0A1X6NTD6</accession>
<keyword evidence="3" id="KW-1185">Reference proteome</keyword>
<gene>
    <name evidence="2" type="ORF">BU14_0493s0018</name>
</gene>
<organism evidence="2 3">
    <name type="scientific">Porphyra umbilicalis</name>
    <name type="common">Purple laver</name>
    <name type="synonym">Red alga</name>
    <dbReference type="NCBI Taxonomy" id="2786"/>
    <lineage>
        <taxon>Eukaryota</taxon>
        <taxon>Rhodophyta</taxon>
        <taxon>Bangiophyceae</taxon>
        <taxon>Bangiales</taxon>
        <taxon>Bangiaceae</taxon>
        <taxon>Porphyra</taxon>
    </lineage>
</organism>
<evidence type="ECO:0000256" key="1">
    <source>
        <dbReference type="SAM" id="MobiDB-lite"/>
    </source>
</evidence>
<feature type="compositionally biased region" description="Basic and acidic residues" evidence="1">
    <location>
        <begin position="127"/>
        <end position="136"/>
    </location>
</feature>
<reference evidence="2 3" key="1">
    <citation type="submission" date="2017-03" db="EMBL/GenBank/DDBJ databases">
        <title>WGS assembly of Porphyra umbilicalis.</title>
        <authorList>
            <person name="Brawley S.H."/>
            <person name="Blouin N.A."/>
            <person name="Ficko-Blean E."/>
            <person name="Wheeler G.L."/>
            <person name="Lohr M."/>
            <person name="Goodson H.V."/>
            <person name="Jenkins J.W."/>
            <person name="Blaby-Haas C.E."/>
            <person name="Helliwell K.E."/>
            <person name="Chan C."/>
            <person name="Marriage T."/>
            <person name="Bhattacharya D."/>
            <person name="Klein A.S."/>
            <person name="Badis Y."/>
            <person name="Brodie J."/>
            <person name="Cao Y."/>
            <person name="Collen J."/>
            <person name="Dittami S.M."/>
            <person name="Gachon C.M."/>
            <person name="Green B.R."/>
            <person name="Karpowicz S."/>
            <person name="Kim J.W."/>
            <person name="Kudahl U."/>
            <person name="Lin S."/>
            <person name="Michel G."/>
            <person name="Mittag M."/>
            <person name="Olson B.J."/>
            <person name="Pangilinan J."/>
            <person name="Peng Y."/>
            <person name="Qiu H."/>
            <person name="Shu S."/>
            <person name="Singer J.T."/>
            <person name="Smith A.G."/>
            <person name="Sprecher B.N."/>
            <person name="Wagner V."/>
            <person name="Wang W."/>
            <person name="Wang Z.-Y."/>
            <person name="Yan J."/>
            <person name="Yarish C."/>
            <person name="Zoeuner-Riek S."/>
            <person name="Zhuang Y."/>
            <person name="Zou Y."/>
            <person name="Lindquist E.A."/>
            <person name="Grimwood J."/>
            <person name="Barry K."/>
            <person name="Rokhsar D.S."/>
            <person name="Schmutz J."/>
            <person name="Stiller J.W."/>
            <person name="Grossman A.R."/>
            <person name="Prochnik S.E."/>
        </authorList>
    </citation>
    <scope>NUCLEOTIDE SEQUENCE [LARGE SCALE GENOMIC DNA]</scope>
    <source>
        <strain evidence="2">4086291</strain>
    </source>
</reference>
<feature type="region of interest" description="Disordered" evidence="1">
    <location>
        <begin position="125"/>
        <end position="183"/>
    </location>
</feature>
<dbReference type="EMBL" id="KV919102">
    <property type="protein sequence ID" value="OSX71874.1"/>
    <property type="molecule type" value="Genomic_DNA"/>
</dbReference>
<proteinExistence type="predicted"/>
<sequence>MQSQDDLERAHVISIALTACLSRGAGPPPPPDAHFLAGHQLCRGLPRPSLARSTCCRKRLGGPPSAIGLAQTLGASSRRTWRLDAGARWPVHAGVVAHRLVHQSVAGAGRVKLLYSTVAVESQLKSRSGDGRERHGVVGGRPHAPTPRCHRPGPGFGGGRRLRGRRGQQLVQRVGEVSGCERH</sequence>
<protein>
    <submittedName>
        <fullName evidence="2">Uncharacterized protein</fullName>
    </submittedName>
</protein>
<evidence type="ECO:0000313" key="3">
    <source>
        <dbReference type="Proteomes" id="UP000218209"/>
    </source>
</evidence>
<evidence type="ECO:0000313" key="2">
    <source>
        <dbReference type="EMBL" id="OSX71874.1"/>
    </source>
</evidence>